<dbReference type="InterPro" id="IPR023696">
    <property type="entry name" value="Ureohydrolase_dom_sf"/>
</dbReference>
<dbReference type="Proteomes" id="UP001410394">
    <property type="component" value="Unassembled WGS sequence"/>
</dbReference>
<evidence type="ECO:0000313" key="1">
    <source>
        <dbReference type="EMBL" id="MEN3069937.1"/>
    </source>
</evidence>
<comment type="caution">
    <text evidence="1">The sequence shown here is derived from an EMBL/GenBank/DDBJ whole genome shotgun (WGS) entry which is preliminary data.</text>
</comment>
<dbReference type="InterPro" id="IPR006035">
    <property type="entry name" value="Ureohydrolase"/>
</dbReference>
<organism evidence="1 2">
    <name type="scientific">Uliginosibacterium sediminicola</name>
    <dbReference type="NCBI Taxonomy" id="2024550"/>
    <lineage>
        <taxon>Bacteria</taxon>
        <taxon>Pseudomonadati</taxon>
        <taxon>Pseudomonadota</taxon>
        <taxon>Betaproteobacteria</taxon>
        <taxon>Rhodocyclales</taxon>
        <taxon>Zoogloeaceae</taxon>
        <taxon>Uliginosibacterium</taxon>
    </lineage>
</organism>
<evidence type="ECO:0000313" key="2">
    <source>
        <dbReference type="Proteomes" id="UP001410394"/>
    </source>
</evidence>
<dbReference type="RefSeq" id="WP_345920710.1">
    <property type="nucleotide sequence ID" value="NZ_JBDIVE010000009.1"/>
</dbReference>
<sequence>MMTPLVLDFDASVLGLDAAQRIDLRDWQEAIRFGCSLRRWRALRAQLARQMPDKHGTVLLGSGDLHHLSHLLTERCQAPQFDLLVFDNHPDNMRFPFGIHCGSWVRHAARLPQVRRIDVVGICSADIGASHAWENYWQPLRSGKLHYWSVGVDTRWAQRFGLAAQMHAHADQAALLAAFSAHLQATATPLYLSIDKDVLAPEVAHTNWDQGSMQLEQMEALIALLAGRVVGSDITGDISAYRYRSAWKRWLSALDEQPEISPAQLAQWQAQQAAVNQRLLPLIAAQTRA</sequence>
<accession>A0ABU9Z2E7</accession>
<dbReference type="Pfam" id="PF00491">
    <property type="entry name" value="Arginase"/>
    <property type="match status" value="1"/>
</dbReference>
<name>A0ABU9Z2E7_9RHOO</name>
<dbReference type="Gene3D" id="3.40.800.10">
    <property type="entry name" value="Ureohydrolase domain"/>
    <property type="match status" value="1"/>
</dbReference>
<proteinExistence type="predicted"/>
<keyword evidence="2" id="KW-1185">Reference proteome</keyword>
<reference evidence="1 2" key="1">
    <citation type="journal article" date="2018" name="Int. J. Syst. Evol. Microbiol.">
        <title>Uliginosibacterium sediminicola sp. nov., isolated from freshwater sediment.</title>
        <authorList>
            <person name="Hwang W.M."/>
            <person name="Kim S.M."/>
            <person name="Kang K."/>
            <person name="Ahn T.Y."/>
        </authorList>
    </citation>
    <scope>NUCLEOTIDE SEQUENCE [LARGE SCALE GENOMIC DNA]</scope>
    <source>
        <strain evidence="1 2">M1-21</strain>
    </source>
</reference>
<dbReference type="SUPFAM" id="SSF52768">
    <property type="entry name" value="Arginase/deacetylase"/>
    <property type="match status" value="1"/>
</dbReference>
<protein>
    <submittedName>
        <fullName evidence="1">Arginase family protein</fullName>
    </submittedName>
</protein>
<gene>
    <name evidence="1" type="ORF">ABDB84_15755</name>
</gene>
<dbReference type="EMBL" id="JBDIVE010000009">
    <property type="protein sequence ID" value="MEN3069937.1"/>
    <property type="molecule type" value="Genomic_DNA"/>
</dbReference>